<accession>A0A0F9ISW9</accession>
<evidence type="ECO:0000313" key="1">
    <source>
        <dbReference type="EMBL" id="KKM60444.1"/>
    </source>
</evidence>
<reference evidence="1" key="1">
    <citation type="journal article" date="2015" name="Nature">
        <title>Complex archaea that bridge the gap between prokaryotes and eukaryotes.</title>
        <authorList>
            <person name="Spang A."/>
            <person name="Saw J.H."/>
            <person name="Jorgensen S.L."/>
            <person name="Zaremba-Niedzwiedzka K."/>
            <person name="Martijn J."/>
            <person name="Lind A.E."/>
            <person name="van Eijk R."/>
            <person name="Schleper C."/>
            <person name="Guy L."/>
            <person name="Ettema T.J."/>
        </authorList>
    </citation>
    <scope>NUCLEOTIDE SEQUENCE</scope>
</reference>
<gene>
    <name evidence="1" type="ORF">LCGC14_1541820</name>
</gene>
<comment type="caution">
    <text evidence="1">The sequence shown here is derived from an EMBL/GenBank/DDBJ whole genome shotgun (WGS) entry which is preliminary data.</text>
</comment>
<feature type="non-terminal residue" evidence="1">
    <location>
        <position position="35"/>
    </location>
</feature>
<name>A0A0F9ISW9_9ZZZZ</name>
<protein>
    <submittedName>
        <fullName evidence="1">Uncharacterized protein</fullName>
    </submittedName>
</protein>
<dbReference type="AlphaFoldDB" id="A0A0F9ISW9"/>
<sequence>MNIITPQQVTRLATSMIAETRVRIATRSDGRHVSL</sequence>
<dbReference type="EMBL" id="LAZR01011679">
    <property type="protein sequence ID" value="KKM60444.1"/>
    <property type="molecule type" value="Genomic_DNA"/>
</dbReference>
<organism evidence="1">
    <name type="scientific">marine sediment metagenome</name>
    <dbReference type="NCBI Taxonomy" id="412755"/>
    <lineage>
        <taxon>unclassified sequences</taxon>
        <taxon>metagenomes</taxon>
        <taxon>ecological metagenomes</taxon>
    </lineage>
</organism>
<proteinExistence type="predicted"/>